<evidence type="ECO:0000256" key="8">
    <source>
        <dbReference type="PROSITE-ProRule" id="PRU01393"/>
    </source>
</evidence>
<keyword evidence="9" id="KW-0175">Coiled coil</keyword>
<dbReference type="InterPro" id="IPR036959">
    <property type="entry name" value="Peptidase_C12_UCH_sf"/>
</dbReference>
<comment type="similarity">
    <text evidence="2 8">Belongs to the peptidase C12 family.</text>
</comment>
<reference evidence="12 13" key="1">
    <citation type="submission" date="2017-04" db="EMBL/GenBank/DDBJ databases">
        <title>Genome Sequence of the Model Brown-Rot Fungus Postia placenta SB12.</title>
        <authorList>
            <consortium name="DOE Joint Genome Institute"/>
            <person name="Gaskell J."/>
            <person name="Kersten P."/>
            <person name="Larrondo L.F."/>
            <person name="Canessa P."/>
            <person name="Martinez D."/>
            <person name="Hibbett D."/>
            <person name="Schmoll M."/>
            <person name="Kubicek C.P."/>
            <person name="Martinez A.T."/>
            <person name="Yadav J."/>
            <person name="Master E."/>
            <person name="Magnuson J.K."/>
            <person name="James T."/>
            <person name="Yaver D."/>
            <person name="Berka R."/>
            <person name="Labutti K."/>
            <person name="Lipzen A."/>
            <person name="Aerts A."/>
            <person name="Barry K."/>
            <person name="Henrissat B."/>
            <person name="Blanchette R."/>
            <person name="Grigoriev I."/>
            <person name="Cullen D."/>
        </authorList>
    </citation>
    <scope>NUCLEOTIDE SEQUENCE [LARGE SCALE GENOMIC DNA]</scope>
    <source>
        <strain evidence="12 13">MAD-698-R-SB12</strain>
    </source>
</reference>
<dbReference type="PANTHER" id="PTHR10589:SF16">
    <property type="entry name" value="UBIQUITIN CARBOXYL-TERMINAL HYDROLASE ISOZYME L5"/>
    <property type="match status" value="1"/>
</dbReference>
<comment type="catalytic activity">
    <reaction evidence="1 8">
        <text>Thiol-dependent hydrolysis of ester, thioester, amide, peptide and isopeptide bonds formed by the C-terminal Gly of ubiquitin (a 76-residue protein attached to proteins as an intracellular targeting signal).</text>
        <dbReference type="EC" id="3.4.19.12"/>
    </reaction>
</comment>
<evidence type="ECO:0000313" key="13">
    <source>
        <dbReference type="Proteomes" id="UP000194127"/>
    </source>
</evidence>
<keyword evidence="7 8" id="KW-0788">Thiol protease</keyword>
<dbReference type="OrthoDB" id="1924260at2759"/>
<proteinExistence type="inferred from homology"/>
<name>A0A1X6N2Y7_9APHY</name>
<keyword evidence="4 8" id="KW-0645">Protease</keyword>
<dbReference type="Pfam" id="PF18031">
    <property type="entry name" value="UCH_C"/>
    <property type="match status" value="1"/>
</dbReference>
<dbReference type="SUPFAM" id="SSF54001">
    <property type="entry name" value="Cysteine proteinases"/>
    <property type="match status" value="1"/>
</dbReference>
<dbReference type="GeneID" id="36330241"/>
<dbReference type="AlphaFoldDB" id="A0A1X6N2Y7"/>
<feature type="site" description="Important for enzyme activity" evidence="8">
    <location>
        <position position="207"/>
    </location>
</feature>
<feature type="site" description="Transition state stabilizer" evidence="8">
    <location>
        <position position="89"/>
    </location>
</feature>
<evidence type="ECO:0000256" key="6">
    <source>
        <dbReference type="ARBA" id="ARBA00022801"/>
    </source>
</evidence>
<keyword evidence="13" id="KW-1185">Reference proteome</keyword>
<dbReference type="EMBL" id="KZ110596">
    <property type="protein sequence ID" value="OSX62803.1"/>
    <property type="molecule type" value="Genomic_DNA"/>
</dbReference>
<feature type="coiled-coil region" evidence="9">
    <location>
        <begin position="259"/>
        <end position="286"/>
    </location>
</feature>
<evidence type="ECO:0000256" key="2">
    <source>
        <dbReference type="ARBA" id="ARBA00009326"/>
    </source>
</evidence>
<evidence type="ECO:0000256" key="10">
    <source>
        <dbReference type="SAM" id="MobiDB-lite"/>
    </source>
</evidence>
<protein>
    <recommendedName>
        <fullName evidence="3 8">ubiquitinyl hydrolase 1</fullName>
        <ecNumber evidence="3 8">3.4.19.12</ecNumber>
    </recommendedName>
</protein>
<dbReference type="PROSITE" id="PS52048">
    <property type="entry name" value="UCH_DOMAIN"/>
    <property type="match status" value="1"/>
</dbReference>
<evidence type="ECO:0000313" key="12">
    <source>
        <dbReference type="EMBL" id="OSX62803.1"/>
    </source>
</evidence>
<keyword evidence="5 8" id="KW-0833">Ubl conjugation pathway</keyword>
<dbReference type="GO" id="GO:0004843">
    <property type="term" value="F:cysteine-type deubiquitinase activity"/>
    <property type="evidence" value="ECO:0007669"/>
    <property type="project" value="UniProtKB-UniRule"/>
</dbReference>
<dbReference type="Proteomes" id="UP000194127">
    <property type="component" value="Unassembled WGS sequence"/>
</dbReference>
<feature type="domain" description="UCH catalytic" evidence="11">
    <location>
        <begin position="13"/>
        <end position="263"/>
    </location>
</feature>
<evidence type="ECO:0000256" key="9">
    <source>
        <dbReference type="SAM" id="Coils"/>
    </source>
</evidence>
<dbReference type="GO" id="GO:0006511">
    <property type="term" value="P:ubiquitin-dependent protein catabolic process"/>
    <property type="evidence" value="ECO:0007669"/>
    <property type="project" value="UniProtKB-UniRule"/>
</dbReference>
<feature type="compositionally biased region" description="Basic residues" evidence="10">
    <location>
        <begin position="163"/>
        <end position="178"/>
    </location>
</feature>
<dbReference type="InterPro" id="IPR038765">
    <property type="entry name" value="Papain-like_cys_pep_sf"/>
</dbReference>
<gene>
    <name evidence="12" type="ORF">POSPLADRAFT_1141357</name>
</gene>
<dbReference type="Pfam" id="PF01088">
    <property type="entry name" value="Peptidase_C12"/>
    <property type="match status" value="1"/>
</dbReference>
<dbReference type="InterPro" id="IPR001578">
    <property type="entry name" value="Peptidase_C12_UCH"/>
</dbReference>
<accession>A0A1X6N2Y7</accession>
<dbReference type="Gene3D" id="3.40.532.10">
    <property type="entry name" value="Peptidase C12, ubiquitin carboxyl-terminal hydrolase"/>
    <property type="match status" value="1"/>
</dbReference>
<evidence type="ECO:0000259" key="11">
    <source>
        <dbReference type="PROSITE" id="PS52048"/>
    </source>
</evidence>
<feature type="active site" description="Proton donor" evidence="8">
    <location>
        <position position="192"/>
    </location>
</feature>
<evidence type="ECO:0000256" key="3">
    <source>
        <dbReference type="ARBA" id="ARBA00012759"/>
    </source>
</evidence>
<organism evidence="12 13">
    <name type="scientific">Postia placenta MAD-698-R-SB12</name>
    <dbReference type="NCBI Taxonomy" id="670580"/>
    <lineage>
        <taxon>Eukaryota</taxon>
        <taxon>Fungi</taxon>
        <taxon>Dikarya</taxon>
        <taxon>Basidiomycota</taxon>
        <taxon>Agaricomycotina</taxon>
        <taxon>Agaricomycetes</taxon>
        <taxon>Polyporales</taxon>
        <taxon>Adustoporiaceae</taxon>
        <taxon>Rhodonia</taxon>
    </lineage>
</organism>
<evidence type="ECO:0000256" key="7">
    <source>
        <dbReference type="ARBA" id="ARBA00022807"/>
    </source>
</evidence>
<sequence length="404" mass="45360">MTTSEPYDLVGGPFAVIESDPGVFTALIQKLGVKGLEVIELYDIEPWAVDHLNPHGLIFCYMCTEESDNFETGDELDDPDAERVWFANQLSDDACSSQAILNVLLNRPHIYISDELSDFKKITEDMSPVCRPADIRGGMHAVAATTIEANKHDVGRTSDGSPAKKKRKTSRTTAKSKQKAAQSVLDSQEAYHFIGYVPARDKVWELDGLRSCALEVGTLPPECRSEDGRNGWMDIVRPALRMKMQKYTSGSDHIRYSLLAIVDDRYQKASDELELLKRERHALERRLNNVHPEGWSHKVLYSEDFGSRKMDKEIAILDMPVRNLPSAWEACVKAAIPAKIAAEDEIAKSRDAHTDHIKRTFDYEPFITEFVTCMHNEGRLDAALRGNSVDEGTAQVKPKPKGRK</sequence>
<evidence type="ECO:0000256" key="1">
    <source>
        <dbReference type="ARBA" id="ARBA00000707"/>
    </source>
</evidence>
<evidence type="ECO:0000256" key="5">
    <source>
        <dbReference type="ARBA" id="ARBA00022786"/>
    </source>
</evidence>
<dbReference type="GO" id="GO:0016579">
    <property type="term" value="P:protein deubiquitination"/>
    <property type="evidence" value="ECO:0007669"/>
    <property type="project" value="TreeGrafter"/>
</dbReference>
<dbReference type="EC" id="3.4.19.12" evidence="3 8"/>
<dbReference type="STRING" id="670580.A0A1X6N2Y7"/>
<feature type="active site" description="Nucleophile" evidence="8">
    <location>
        <position position="95"/>
    </location>
</feature>
<keyword evidence="6 8" id="KW-0378">Hydrolase</keyword>
<evidence type="ECO:0000256" key="4">
    <source>
        <dbReference type="ARBA" id="ARBA00022670"/>
    </source>
</evidence>
<dbReference type="GO" id="GO:0005737">
    <property type="term" value="C:cytoplasm"/>
    <property type="evidence" value="ECO:0007669"/>
    <property type="project" value="TreeGrafter"/>
</dbReference>
<feature type="region of interest" description="Disordered" evidence="10">
    <location>
        <begin position="148"/>
        <end position="181"/>
    </location>
</feature>
<dbReference type="RefSeq" id="XP_024339597.1">
    <property type="nucleotide sequence ID" value="XM_024485292.1"/>
</dbReference>
<dbReference type="InterPro" id="IPR041507">
    <property type="entry name" value="UCH_C"/>
</dbReference>
<dbReference type="PANTHER" id="PTHR10589">
    <property type="entry name" value="UBIQUITIN CARBOXYL-TERMINAL HYDROLASE"/>
    <property type="match status" value="1"/>
</dbReference>